<dbReference type="Proteomes" id="UP000681315">
    <property type="component" value="Unassembled WGS sequence"/>
</dbReference>
<accession>A0ABS3SM15</accession>
<feature type="transmembrane region" description="Helical" evidence="6">
    <location>
        <begin position="30"/>
        <end position="50"/>
    </location>
</feature>
<organism evidence="7 8">
    <name type="scientific">Gelidibacter pelagius</name>
    <dbReference type="NCBI Taxonomy" id="2819985"/>
    <lineage>
        <taxon>Bacteria</taxon>
        <taxon>Pseudomonadati</taxon>
        <taxon>Bacteroidota</taxon>
        <taxon>Flavobacteriia</taxon>
        <taxon>Flavobacteriales</taxon>
        <taxon>Flavobacteriaceae</taxon>
        <taxon>Gelidibacter</taxon>
    </lineage>
</organism>
<feature type="transmembrane region" description="Helical" evidence="6">
    <location>
        <begin position="56"/>
        <end position="76"/>
    </location>
</feature>
<keyword evidence="2" id="KW-1003">Cell membrane</keyword>
<dbReference type="InterPro" id="IPR050833">
    <property type="entry name" value="Poly_Biosynth_Transport"/>
</dbReference>
<dbReference type="RefSeq" id="WP_208231668.1">
    <property type="nucleotide sequence ID" value="NZ_JAGEVG010000001.1"/>
</dbReference>
<evidence type="ECO:0000256" key="2">
    <source>
        <dbReference type="ARBA" id="ARBA00022475"/>
    </source>
</evidence>
<dbReference type="EMBL" id="JAGEVG010000001">
    <property type="protein sequence ID" value="MBO3096748.1"/>
    <property type="molecule type" value="Genomic_DNA"/>
</dbReference>
<sequence>MKEHILKILNTLGVKSARTKNIVKHISISFFYKAGAVLANFLLVPLTINFLDTENYGVWLIISSFIAWFSFFDIGLGNGLRNKLTEAKTNGDLKLARGYISSAYYTIAGVSLFMFCVFVFLNYFIDWASVFNTSEAFNTDLNLLMLLVFGFFCIQLVVGLVTNIYLADQSHSIQVKIHFSTQVVSLFTIWILTETSHSSLLIFGAIFAALPVIILLALNLLAFSNKFKELKPSLSLWSKSHLKDIMGVGFDFFIIQIAGIVIFSTDNFIISKLFSPEEVVPYNIAFKYFSILTIVFSIVVAPYWSSFTEAYVKKEYEWIKVSVNNIMRVWLLIPIVVVIMLLLSDWFYNIWVGDKVLVPFMLSVSMAVFVMSFTFNNIFVFFINGTGKIKVQLIVSIFMAIINIPLSIFMAKSLNMGVKGVIIATILSYLPGLILMPLQYNKIINNRARGIWNK</sequence>
<name>A0ABS3SM15_9FLAO</name>
<protein>
    <submittedName>
        <fullName evidence="7">Oligosaccharide flippase family protein</fullName>
    </submittedName>
</protein>
<evidence type="ECO:0000256" key="3">
    <source>
        <dbReference type="ARBA" id="ARBA00022692"/>
    </source>
</evidence>
<feature type="transmembrane region" description="Helical" evidence="6">
    <location>
        <begin position="391"/>
        <end position="411"/>
    </location>
</feature>
<feature type="transmembrane region" description="Helical" evidence="6">
    <location>
        <begin position="245"/>
        <end position="265"/>
    </location>
</feature>
<feature type="transmembrane region" description="Helical" evidence="6">
    <location>
        <begin position="326"/>
        <end position="348"/>
    </location>
</feature>
<feature type="transmembrane region" description="Helical" evidence="6">
    <location>
        <begin position="103"/>
        <end position="125"/>
    </location>
</feature>
<feature type="transmembrane region" description="Helical" evidence="6">
    <location>
        <begin position="285"/>
        <end position="305"/>
    </location>
</feature>
<evidence type="ECO:0000313" key="8">
    <source>
        <dbReference type="Proteomes" id="UP000681315"/>
    </source>
</evidence>
<keyword evidence="8" id="KW-1185">Reference proteome</keyword>
<proteinExistence type="predicted"/>
<evidence type="ECO:0000256" key="5">
    <source>
        <dbReference type="ARBA" id="ARBA00023136"/>
    </source>
</evidence>
<comment type="subcellular location">
    <subcellularLocation>
        <location evidence="1">Cell membrane</location>
        <topology evidence="1">Multi-pass membrane protein</topology>
    </subcellularLocation>
</comment>
<comment type="caution">
    <text evidence="7">The sequence shown here is derived from an EMBL/GenBank/DDBJ whole genome shotgun (WGS) entry which is preliminary data.</text>
</comment>
<gene>
    <name evidence="7" type="ORF">J4051_00580</name>
</gene>
<feature type="transmembrane region" description="Helical" evidence="6">
    <location>
        <begin position="417"/>
        <end position="438"/>
    </location>
</feature>
<feature type="transmembrane region" description="Helical" evidence="6">
    <location>
        <begin position="173"/>
        <end position="193"/>
    </location>
</feature>
<dbReference type="PANTHER" id="PTHR30250:SF11">
    <property type="entry name" value="O-ANTIGEN TRANSPORTER-RELATED"/>
    <property type="match status" value="1"/>
</dbReference>
<evidence type="ECO:0000256" key="6">
    <source>
        <dbReference type="SAM" id="Phobius"/>
    </source>
</evidence>
<feature type="transmembrane region" description="Helical" evidence="6">
    <location>
        <begin position="360"/>
        <end position="384"/>
    </location>
</feature>
<evidence type="ECO:0000256" key="4">
    <source>
        <dbReference type="ARBA" id="ARBA00022989"/>
    </source>
</evidence>
<dbReference type="PANTHER" id="PTHR30250">
    <property type="entry name" value="PST FAMILY PREDICTED COLANIC ACID TRANSPORTER"/>
    <property type="match status" value="1"/>
</dbReference>
<feature type="transmembrane region" description="Helical" evidence="6">
    <location>
        <begin position="145"/>
        <end position="166"/>
    </location>
</feature>
<evidence type="ECO:0000313" key="7">
    <source>
        <dbReference type="EMBL" id="MBO3096748.1"/>
    </source>
</evidence>
<keyword evidence="3 6" id="KW-0812">Transmembrane</keyword>
<keyword evidence="5 6" id="KW-0472">Membrane</keyword>
<keyword evidence="4 6" id="KW-1133">Transmembrane helix</keyword>
<evidence type="ECO:0000256" key="1">
    <source>
        <dbReference type="ARBA" id="ARBA00004651"/>
    </source>
</evidence>
<reference evidence="7 8" key="1">
    <citation type="submission" date="2021-03" db="EMBL/GenBank/DDBJ databases">
        <title>Gelidibacter sp. nov., isolated from costal sediment.</title>
        <authorList>
            <person name="Lun K.-Y."/>
        </authorList>
    </citation>
    <scope>NUCLEOTIDE SEQUENCE [LARGE SCALE GENOMIC DNA]</scope>
    <source>
        <strain evidence="7 8">DF109</strain>
    </source>
</reference>
<feature type="transmembrane region" description="Helical" evidence="6">
    <location>
        <begin position="199"/>
        <end position="224"/>
    </location>
</feature>